<dbReference type="EMBL" id="CP136051">
    <property type="protein sequence ID" value="WOK09238.1"/>
    <property type="molecule type" value="Genomic_DNA"/>
</dbReference>
<protein>
    <recommendedName>
        <fullName evidence="4">DUF4168 domain-containing protein</fullName>
    </recommendedName>
</protein>
<accession>A0ABZ0IW14</accession>
<dbReference type="RefSeq" id="WP_317491858.1">
    <property type="nucleotide sequence ID" value="NZ_CP136051.1"/>
</dbReference>
<gene>
    <name evidence="2" type="ORF">RT717_11375</name>
</gene>
<evidence type="ECO:0008006" key="4">
    <source>
        <dbReference type="Google" id="ProtNLM"/>
    </source>
</evidence>
<dbReference type="Proteomes" id="UP001302349">
    <property type="component" value="Chromosome"/>
</dbReference>
<reference evidence="2 3" key="1">
    <citation type="journal article" date="2023" name="Microbiol. Resour. Announc.">
        <title>Complete Genome Sequence of Imperialibacter roseus strain P4T.</title>
        <authorList>
            <person name="Tizabi D.R."/>
            <person name="Bachvaroff T."/>
            <person name="Hill R.T."/>
        </authorList>
    </citation>
    <scope>NUCLEOTIDE SEQUENCE [LARGE SCALE GENOMIC DNA]</scope>
    <source>
        <strain evidence="2 3">P4T</strain>
    </source>
</reference>
<evidence type="ECO:0000313" key="3">
    <source>
        <dbReference type="Proteomes" id="UP001302349"/>
    </source>
</evidence>
<name>A0ABZ0IW14_9BACT</name>
<organism evidence="2 3">
    <name type="scientific">Imperialibacter roseus</name>
    <dbReference type="NCBI Taxonomy" id="1324217"/>
    <lineage>
        <taxon>Bacteria</taxon>
        <taxon>Pseudomonadati</taxon>
        <taxon>Bacteroidota</taxon>
        <taxon>Cytophagia</taxon>
        <taxon>Cytophagales</taxon>
        <taxon>Flammeovirgaceae</taxon>
        <taxon>Imperialibacter</taxon>
    </lineage>
</organism>
<keyword evidence="3" id="KW-1185">Reference proteome</keyword>
<sequence>MFKAMTKKAKFILMLAFLASLSLQSSFAQDAEAVTDEELTQYATVMNKIDSMKEDLQVRYNEVIKTNELMDEGRRFLELKNAWGNDAKLAEISATDEEKAAYQSILDQYDAMVAEFKEVYPNLIKDDLGAALYNKVRNAMKSDAELKTKYDELLASMQSTDEGDSETDDGGSN</sequence>
<feature type="chain" id="PRO_5045269641" description="DUF4168 domain-containing protein" evidence="1">
    <location>
        <begin position="29"/>
        <end position="173"/>
    </location>
</feature>
<evidence type="ECO:0000256" key="1">
    <source>
        <dbReference type="SAM" id="SignalP"/>
    </source>
</evidence>
<feature type="signal peptide" evidence="1">
    <location>
        <begin position="1"/>
        <end position="28"/>
    </location>
</feature>
<keyword evidence="1" id="KW-0732">Signal</keyword>
<evidence type="ECO:0000313" key="2">
    <source>
        <dbReference type="EMBL" id="WOK09238.1"/>
    </source>
</evidence>
<proteinExistence type="predicted"/>